<protein>
    <recommendedName>
        <fullName evidence="10">Methyl-accepting transducer domain-containing protein</fullName>
    </recommendedName>
</protein>
<feature type="coiled-coil region" evidence="4">
    <location>
        <begin position="247"/>
        <end position="281"/>
    </location>
</feature>
<reference evidence="8 9" key="1">
    <citation type="journal article" date="2018" name="MBio">
        <title>Insights into the evolution of host association through the isolation and characterization of a novel human periodontal pathobiont, Desulfobulbus oralis.</title>
        <authorList>
            <person name="Cross K.L."/>
            <person name="Chirania P."/>
            <person name="Xiong W."/>
            <person name="Beall C.J."/>
            <person name="Elkins J.G."/>
            <person name="Giannone R.J."/>
            <person name="Griffen A.L."/>
            <person name="Guss A.M."/>
            <person name="Hettich R.L."/>
            <person name="Joshi S.S."/>
            <person name="Mokrzan E.M."/>
            <person name="Martin R.K."/>
            <person name="Zhulin I.B."/>
            <person name="Leys E.J."/>
            <person name="Podar M."/>
        </authorList>
    </citation>
    <scope>NUCLEOTIDE SEQUENCE [LARGE SCALE GENOMIC DNA]</scope>
    <source>
        <strain evidence="8 9">ORNL</strain>
    </source>
</reference>
<evidence type="ECO:0000313" key="8">
    <source>
        <dbReference type="EMBL" id="AVD70781.1"/>
    </source>
</evidence>
<evidence type="ECO:0000256" key="1">
    <source>
        <dbReference type="ARBA" id="ARBA00023224"/>
    </source>
</evidence>
<evidence type="ECO:0000256" key="3">
    <source>
        <dbReference type="PROSITE-ProRule" id="PRU00284"/>
    </source>
</evidence>
<feature type="domain" description="HAMP" evidence="7">
    <location>
        <begin position="269"/>
        <end position="320"/>
    </location>
</feature>
<name>A0A2L1GM70_9BACT</name>
<dbReference type="Gene3D" id="1.10.287.950">
    <property type="entry name" value="Methyl-accepting chemotaxis protein"/>
    <property type="match status" value="1"/>
</dbReference>
<evidence type="ECO:0008006" key="10">
    <source>
        <dbReference type="Google" id="ProtNLM"/>
    </source>
</evidence>
<keyword evidence="1 3" id="KW-0807">Transducer</keyword>
<accession>A0A2L1GM70</accession>
<sequence length="601" mass="66491">MNLKRYITLFTIALVVVLGLLAFQFNRLRNASAQLTKAQASQIQSYRLASELWQSIDDQTRLAMNYAVTGDAKFERDYNAVIDIRNGKLERPLHYHHVYWDLVSGGQPAREGSGVTKSLLDLMREAGFSKEEFAALEQVESSARDLVRLENQAIYAVKGRYLDASNTFGRLGKPDRDFAIRLLNGTEYLQAKAQTMLPLEDFFHHMEERTKGEIEAAESAQRQAQTLFISLFLAALILIGLVSFLMLAQSKRDLERTESEKKRTERENEQLNDSVINILQAVNQLSQRDLTVRAPVTEDVIGTISDSINALAEETARVLMGVTDIAGHVAQASGNVKSRAEQVTRTAEEERTNVNQMMESLFEATQTMNQVAALAEQSNISAGEATEVTHNALGTVTDTVRDMESIRETIAETEKRIKRLGERSQEISGIVNLINTIAERTHVLALNASMQAAVAGEAGRGFAVVAEEVQRLAESSRNATEQIATLVNNIQVETNETINTVNKTIEQVVAGSEQAQKAGEQMRRTQEITAQLVEQVRHIAGASEQQKAMSAQLLEAVQKIGSSTENTAEQIQAQNRETDSLLDTARQLVDSVSVFKLPQAA</sequence>
<keyword evidence="4" id="KW-0175">Coiled coil</keyword>
<keyword evidence="5" id="KW-0812">Transmembrane</keyword>
<dbReference type="InterPro" id="IPR004089">
    <property type="entry name" value="MCPsignal_dom"/>
</dbReference>
<dbReference type="OrthoDB" id="2489132at2"/>
<dbReference type="Pfam" id="PF00015">
    <property type="entry name" value="MCPsignal"/>
    <property type="match status" value="1"/>
</dbReference>
<evidence type="ECO:0000259" key="6">
    <source>
        <dbReference type="PROSITE" id="PS50111"/>
    </source>
</evidence>
<evidence type="ECO:0000313" key="9">
    <source>
        <dbReference type="Proteomes" id="UP000239867"/>
    </source>
</evidence>
<evidence type="ECO:0000259" key="7">
    <source>
        <dbReference type="PROSITE" id="PS50885"/>
    </source>
</evidence>
<dbReference type="SMART" id="SM00283">
    <property type="entry name" value="MA"/>
    <property type="match status" value="1"/>
</dbReference>
<dbReference type="PROSITE" id="PS50885">
    <property type="entry name" value="HAMP"/>
    <property type="match status" value="1"/>
</dbReference>
<evidence type="ECO:0000256" key="5">
    <source>
        <dbReference type="SAM" id="Phobius"/>
    </source>
</evidence>
<dbReference type="RefSeq" id="WP_104936076.1">
    <property type="nucleotide sequence ID" value="NZ_CP021255.1"/>
</dbReference>
<dbReference type="EMBL" id="CP021255">
    <property type="protein sequence ID" value="AVD70781.1"/>
    <property type="molecule type" value="Genomic_DNA"/>
</dbReference>
<dbReference type="AlphaFoldDB" id="A0A2L1GM70"/>
<comment type="similarity">
    <text evidence="2">Belongs to the methyl-accepting chemotaxis (MCP) protein family.</text>
</comment>
<dbReference type="GO" id="GO:0007165">
    <property type="term" value="P:signal transduction"/>
    <property type="evidence" value="ECO:0007669"/>
    <property type="project" value="UniProtKB-KW"/>
</dbReference>
<dbReference type="PANTHER" id="PTHR32089">
    <property type="entry name" value="METHYL-ACCEPTING CHEMOTAXIS PROTEIN MCPB"/>
    <property type="match status" value="1"/>
</dbReference>
<dbReference type="InterPro" id="IPR003660">
    <property type="entry name" value="HAMP_dom"/>
</dbReference>
<dbReference type="SUPFAM" id="SSF58104">
    <property type="entry name" value="Methyl-accepting chemotaxis protein (MCP) signaling domain"/>
    <property type="match status" value="1"/>
</dbReference>
<feature type="domain" description="Methyl-accepting transducer" evidence="6">
    <location>
        <begin position="325"/>
        <end position="561"/>
    </location>
</feature>
<dbReference type="KEGG" id="deo:CAY53_04205"/>
<dbReference type="Proteomes" id="UP000239867">
    <property type="component" value="Chromosome"/>
</dbReference>
<evidence type="ECO:0000256" key="2">
    <source>
        <dbReference type="ARBA" id="ARBA00029447"/>
    </source>
</evidence>
<keyword evidence="9" id="KW-1185">Reference proteome</keyword>
<feature type="transmembrane region" description="Helical" evidence="5">
    <location>
        <begin position="227"/>
        <end position="248"/>
    </location>
</feature>
<dbReference type="PANTHER" id="PTHR32089:SF112">
    <property type="entry name" value="LYSOZYME-LIKE PROTEIN-RELATED"/>
    <property type="match status" value="1"/>
</dbReference>
<dbReference type="GO" id="GO:0016020">
    <property type="term" value="C:membrane"/>
    <property type="evidence" value="ECO:0007669"/>
    <property type="project" value="InterPro"/>
</dbReference>
<keyword evidence="5" id="KW-0472">Membrane</keyword>
<proteinExistence type="inferred from homology"/>
<keyword evidence="5" id="KW-1133">Transmembrane helix</keyword>
<evidence type="ECO:0000256" key="4">
    <source>
        <dbReference type="SAM" id="Coils"/>
    </source>
</evidence>
<dbReference type="PROSITE" id="PS50111">
    <property type="entry name" value="CHEMOTAXIS_TRANSDUC_2"/>
    <property type="match status" value="1"/>
</dbReference>
<organism evidence="8 9">
    <name type="scientific">Desulfobulbus oralis</name>
    <dbReference type="NCBI Taxonomy" id="1986146"/>
    <lineage>
        <taxon>Bacteria</taxon>
        <taxon>Pseudomonadati</taxon>
        <taxon>Thermodesulfobacteriota</taxon>
        <taxon>Desulfobulbia</taxon>
        <taxon>Desulfobulbales</taxon>
        <taxon>Desulfobulbaceae</taxon>
        <taxon>Desulfobulbus</taxon>
    </lineage>
</organism>
<gene>
    <name evidence="8" type="ORF">CAY53_04205</name>
</gene>